<evidence type="ECO:0000313" key="5">
    <source>
        <dbReference type="Proteomes" id="UP000326924"/>
    </source>
</evidence>
<evidence type="ECO:0000256" key="1">
    <source>
        <dbReference type="SAM" id="MobiDB-lite"/>
    </source>
</evidence>
<dbReference type="InParanoid" id="A0A5J5EU20"/>
<dbReference type="Proteomes" id="UP000326924">
    <property type="component" value="Unassembled WGS sequence"/>
</dbReference>
<dbReference type="EMBL" id="VXIS01000122">
    <property type="protein sequence ID" value="KAA8903109.1"/>
    <property type="molecule type" value="Genomic_DNA"/>
</dbReference>
<keyword evidence="5" id="KW-1185">Reference proteome</keyword>
<feature type="region of interest" description="Disordered" evidence="1">
    <location>
        <begin position="482"/>
        <end position="511"/>
    </location>
</feature>
<feature type="chain" id="PRO_5023933859" evidence="3">
    <location>
        <begin position="21"/>
        <end position="511"/>
    </location>
</feature>
<keyword evidence="2" id="KW-1133">Transmembrane helix</keyword>
<reference evidence="4 5" key="1">
    <citation type="submission" date="2019-09" db="EMBL/GenBank/DDBJ databases">
        <title>Draft genome of the ectomycorrhizal ascomycete Sphaerosporella brunnea.</title>
        <authorList>
            <consortium name="DOE Joint Genome Institute"/>
            <person name="Benucci G.M."/>
            <person name="Marozzi G."/>
            <person name="Antonielli L."/>
            <person name="Sanchez S."/>
            <person name="Marco P."/>
            <person name="Wang X."/>
            <person name="Falini L.B."/>
            <person name="Barry K."/>
            <person name="Haridas S."/>
            <person name="Lipzen A."/>
            <person name="Labutti K."/>
            <person name="Grigoriev I.V."/>
            <person name="Murat C."/>
            <person name="Martin F."/>
            <person name="Albertini E."/>
            <person name="Donnini D."/>
            <person name="Bonito G."/>
        </authorList>
    </citation>
    <scope>NUCLEOTIDE SEQUENCE [LARGE SCALE GENOMIC DNA]</scope>
    <source>
        <strain evidence="4 5">Sb_GMNB300</strain>
    </source>
</reference>
<feature type="compositionally biased region" description="Basic and acidic residues" evidence="1">
    <location>
        <begin position="485"/>
        <end position="495"/>
    </location>
</feature>
<feature type="region of interest" description="Disordered" evidence="1">
    <location>
        <begin position="394"/>
        <end position="422"/>
    </location>
</feature>
<gene>
    <name evidence="4" type="ORF">FN846DRAFT_69655</name>
</gene>
<feature type="signal peptide" evidence="3">
    <location>
        <begin position="1"/>
        <end position="20"/>
    </location>
</feature>
<keyword evidence="2" id="KW-0812">Transmembrane</keyword>
<dbReference type="AlphaFoldDB" id="A0A5J5EU20"/>
<feature type="compositionally biased region" description="Polar residues" evidence="1">
    <location>
        <begin position="407"/>
        <end position="422"/>
    </location>
</feature>
<comment type="caution">
    <text evidence="4">The sequence shown here is derived from an EMBL/GenBank/DDBJ whole genome shotgun (WGS) entry which is preliminary data.</text>
</comment>
<evidence type="ECO:0000256" key="2">
    <source>
        <dbReference type="SAM" id="Phobius"/>
    </source>
</evidence>
<evidence type="ECO:0000313" key="4">
    <source>
        <dbReference type="EMBL" id="KAA8903109.1"/>
    </source>
</evidence>
<feature type="transmembrane region" description="Helical" evidence="2">
    <location>
        <begin position="430"/>
        <end position="451"/>
    </location>
</feature>
<sequence>MKFTTLTLSVFLTLSGAVLLDETKYRLQLSSYNPVISKLASKLSTASVGDVLNSAIFQPLPAESFMESTPWYIKGFRWSENDPQDDTDNVWSPQSISTSADQGSYGGIVDNNSDVVAVSWNDQRNMTGSSSVSGNGVRVTFVRKGSADGIPKSRAYIHVLLVEPFDDNGKPNFRELANVISGGLVWRGNWLYITDNQLGLRVFDLTQIWRVAQGTSIGLSGSDYLGGAYPFVIPQAFTYKTVLPAKVTFEPASASLDRNSTPPCIVIGESTTPGENSTFAKFPLNNTSNLLASDSKNISTAVWAYQTNINHAEGITFARSSFWITSNDGEYINGDVFRWNPGSWADQFSGMLPPGVQGISYKPDGDELWIVGSTIGKRYVMALSASMKNGTGVDAGNDAGSGGGNSTAPSGSTVPAPTGNNNKLSSGAKAGIAVGVLAGVGGLLAGVMVLLKKRKKAAAQGHSCTDPAQPADSGWYMKPELSCEEQPKQGPRDISEVAELPTVPVRKEMQG</sequence>
<accession>A0A5J5EU20</accession>
<evidence type="ECO:0000256" key="3">
    <source>
        <dbReference type="SAM" id="SignalP"/>
    </source>
</evidence>
<dbReference type="OrthoDB" id="9983241at2759"/>
<organism evidence="4 5">
    <name type="scientific">Sphaerosporella brunnea</name>
    <dbReference type="NCBI Taxonomy" id="1250544"/>
    <lineage>
        <taxon>Eukaryota</taxon>
        <taxon>Fungi</taxon>
        <taxon>Dikarya</taxon>
        <taxon>Ascomycota</taxon>
        <taxon>Pezizomycotina</taxon>
        <taxon>Pezizomycetes</taxon>
        <taxon>Pezizales</taxon>
        <taxon>Pyronemataceae</taxon>
        <taxon>Sphaerosporella</taxon>
    </lineage>
</organism>
<name>A0A5J5EU20_9PEZI</name>
<keyword evidence="2" id="KW-0472">Membrane</keyword>
<keyword evidence="3" id="KW-0732">Signal</keyword>
<protein>
    <submittedName>
        <fullName evidence="4">Uncharacterized protein</fullName>
    </submittedName>
</protein>
<proteinExistence type="predicted"/>